<evidence type="ECO:0000259" key="2">
    <source>
        <dbReference type="Pfam" id="PF12552"/>
    </source>
</evidence>
<feature type="compositionally biased region" description="Basic residues" evidence="1">
    <location>
        <begin position="127"/>
        <end position="136"/>
    </location>
</feature>
<feature type="compositionally biased region" description="Basic and acidic residues" evidence="1">
    <location>
        <begin position="38"/>
        <end position="47"/>
    </location>
</feature>
<dbReference type="Pfam" id="PF14309">
    <property type="entry name" value="DUF4378"/>
    <property type="match status" value="1"/>
</dbReference>
<keyword evidence="4" id="KW-0436">Ligase</keyword>
<dbReference type="OrthoDB" id="770239at2759"/>
<feature type="region of interest" description="Disordered" evidence="1">
    <location>
        <begin position="35"/>
        <end position="70"/>
    </location>
</feature>
<accession>A0A5B6WQA3</accession>
<evidence type="ECO:0000259" key="3">
    <source>
        <dbReference type="Pfam" id="PF14309"/>
    </source>
</evidence>
<organism evidence="4 5">
    <name type="scientific">Gossypium australe</name>
    <dbReference type="NCBI Taxonomy" id="47621"/>
    <lineage>
        <taxon>Eukaryota</taxon>
        <taxon>Viridiplantae</taxon>
        <taxon>Streptophyta</taxon>
        <taxon>Embryophyta</taxon>
        <taxon>Tracheophyta</taxon>
        <taxon>Spermatophyta</taxon>
        <taxon>Magnoliopsida</taxon>
        <taxon>eudicotyledons</taxon>
        <taxon>Gunneridae</taxon>
        <taxon>Pentapetalae</taxon>
        <taxon>rosids</taxon>
        <taxon>malvids</taxon>
        <taxon>Malvales</taxon>
        <taxon>Malvaceae</taxon>
        <taxon>Malvoideae</taxon>
        <taxon>Gossypium</taxon>
    </lineage>
</organism>
<evidence type="ECO:0000313" key="5">
    <source>
        <dbReference type="Proteomes" id="UP000325315"/>
    </source>
</evidence>
<dbReference type="PANTHER" id="PTHR47212:SF4">
    <property type="entry name" value="ADHESIN-LIKE PROTEIN, PUTATIVE (DUF3741)-RELATED"/>
    <property type="match status" value="1"/>
</dbReference>
<feature type="compositionally biased region" description="Polar residues" evidence="1">
    <location>
        <begin position="284"/>
        <end position="295"/>
    </location>
</feature>
<comment type="caution">
    <text evidence="4">The sequence shown here is derived from an EMBL/GenBank/DDBJ whole genome shotgun (WGS) entry which is preliminary data.</text>
</comment>
<evidence type="ECO:0000313" key="4">
    <source>
        <dbReference type="EMBL" id="KAA3484059.1"/>
    </source>
</evidence>
<dbReference type="PANTHER" id="PTHR47212">
    <property type="entry name" value="ADHESIN-LIKE PROTEIN, PUTATIVE (DUF3741)-RELATED"/>
    <property type="match status" value="1"/>
</dbReference>
<feature type="region of interest" description="Disordered" evidence="1">
    <location>
        <begin position="118"/>
        <end position="144"/>
    </location>
</feature>
<reference evidence="5" key="1">
    <citation type="journal article" date="2019" name="Plant Biotechnol. J.">
        <title>Genome sequencing of the Australian wild diploid species Gossypium australe highlights disease resistance and delayed gland morphogenesis.</title>
        <authorList>
            <person name="Cai Y."/>
            <person name="Cai X."/>
            <person name="Wang Q."/>
            <person name="Wang P."/>
            <person name="Zhang Y."/>
            <person name="Cai C."/>
            <person name="Xu Y."/>
            <person name="Wang K."/>
            <person name="Zhou Z."/>
            <person name="Wang C."/>
            <person name="Geng S."/>
            <person name="Li B."/>
            <person name="Dong Q."/>
            <person name="Hou Y."/>
            <person name="Wang H."/>
            <person name="Ai P."/>
            <person name="Liu Z."/>
            <person name="Yi F."/>
            <person name="Sun M."/>
            <person name="An G."/>
            <person name="Cheng J."/>
            <person name="Zhang Y."/>
            <person name="Shi Q."/>
            <person name="Xie Y."/>
            <person name="Shi X."/>
            <person name="Chang Y."/>
            <person name="Huang F."/>
            <person name="Chen Y."/>
            <person name="Hong S."/>
            <person name="Mi L."/>
            <person name="Sun Q."/>
            <person name="Zhang L."/>
            <person name="Zhou B."/>
            <person name="Peng R."/>
            <person name="Zhang X."/>
            <person name="Liu F."/>
        </authorList>
    </citation>
    <scope>NUCLEOTIDE SEQUENCE [LARGE SCALE GENOMIC DNA]</scope>
    <source>
        <strain evidence="5">cv. PA1801</strain>
    </source>
</reference>
<dbReference type="GO" id="GO:0016874">
    <property type="term" value="F:ligase activity"/>
    <property type="evidence" value="ECO:0007669"/>
    <property type="project" value="UniProtKB-KW"/>
</dbReference>
<proteinExistence type="predicted"/>
<protein>
    <submittedName>
        <fullName evidence="4">Formate--tetrahydrofolate ligase</fullName>
    </submittedName>
</protein>
<evidence type="ECO:0000256" key="1">
    <source>
        <dbReference type="SAM" id="MobiDB-lite"/>
    </source>
</evidence>
<dbReference type="InterPro" id="IPR022212">
    <property type="entry name" value="DUF3741"/>
</dbReference>
<feature type="domain" description="DUF4378" evidence="3">
    <location>
        <begin position="793"/>
        <end position="940"/>
    </location>
</feature>
<dbReference type="EMBL" id="SMMG02000002">
    <property type="protein sequence ID" value="KAA3484059.1"/>
    <property type="molecule type" value="Genomic_DNA"/>
</dbReference>
<sequence>MAKRSNSCSLRYKKDQLGCMWGLISMLDFRHSRSTRRLLSDRRRGDRNAVGAPNTRNKPEMLTSSADDCPRPLDGEEEITAVDACKPSVKKLLEEEMSGEVAKKEASNTEVEVKQFYSEEGDDGRKNWNRKNKTCKKSSSSSLHMDVAENLVSERSRQHKPEQQTTSNLDMDNLMEGFSRKIHQKRVNCMNHDQLEQNPKSYGSEERLNEAIKVLVSQKFLIGNQLTEDGELLALNEVMDALPISSLDEELFLKLLPDLNLLKYVQDLPDAHLKDEESKPLAESNFSDMESTGLRQRNEPVNRKQRNFFRRKLKSQERELSDGNKASHASNKIVVLKTGSTCLQTPETGSSLNSPSDSQYIISHRQPNEKVGSHFFLAEIKRMLKHAMGREQHRIPTNGISEKFPAEQQNSEDSGRVKEYFGMNSPTKDQFFIERIGRPSIGVAKGEKTSKLKGSELSMEYETIDFSMKRVSNIYIEAKKHLSDLLTNEDQNEDLLSTQVPKTLGRILSLPEYNTSPVGSPGRNLEHSFTTAQMRFAGSDKLQMVSENDRFVSLLSMRAEKTDGQLCISENKSDNEVESDNAISNNLDTSVNNDKEDPIFCSIKDELSSKESVSIVKATEMMVHEESKSLDISSETSESSIIIDDKNVDIYEVCDEKQNPWYLKQDSSEVDQQPFYPLSSPSDSSVMKKVESLESVTDIPERSSPVSVLQPIFADDLISPASIRSYSGRNMREVFCLFHIWLLLLSLLSHIAHQSSGETSIQPLRIRFKEHDSFATNQSNRIKTCMDDKESIFEHIKAVLQASSFSWDEVYIRSLSSDLLIDPLLVGEVEYLPNQLCQDQKLLFDCINEVVREVCEYYFGSPSVSFVKPNIRPIPNMKNTIQEVWEGVYWHLLPTPLPCTLDLIVRKDLAKTGTWMDLQLDTGYIGVEIGEAIFEDLVEDTITRYINGSWECEYNVLPA</sequence>
<dbReference type="Pfam" id="PF12552">
    <property type="entry name" value="DUF3741"/>
    <property type="match status" value="1"/>
</dbReference>
<dbReference type="InterPro" id="IPR025486">
    <property type="entry name" value="DUF4378"/>
</dbReference>
<dbReference type="Proteomes" id="UP000325315">
    <property type="component" value="Unassembled WGS sequence"/>
</dbReference>
<name>A0A5B6WQA3_9ROSI</name>
<keyword evidence="5" id="KW-1185">Reference proteome</keyword>
<dbReference type="AlphaFoldDB" id="A0A5B6WQA3"/>
<feature type="domain" description="DUF3741" evidence="2">
    <location>
        <begin position="217"/>
        <end position="258"/>
    </location>
</feature>
<gene>
    <name evidence="4" type="ORF">EPI10_006170</name>
</gene>
<feature type="region of interest" description="Disordered" evidence="1">
    <location>
        <begin position="275"/>
        <end position="306"/>
    </location>
</feature>